<dbReference type="PaxDb" id="35128-Thapsdraft722"/>
<feature type="transmembrane region" description="Helical" evidence="2">
    <location>
        <begin position="1749"/>
        <end position="1773"/>
    </location>
</feature>
<keyword evidence="6" id="KW-1185">Reference proteome</keyword>
<feature type="transmembrane region" description="Helical" evidence="2">
    <location>
        <begin position="840"/>
        <end position="860"/>
    </location>
</feature>
<feature type="transmembrane region" description="Helical" evidence="2">
    <location>
        <begin position="1716"/>
        <end position="1737"/>
    </location>
</feature>
<feature type="domain" description="SSD" evidence="4">
    <location>
        <begin position="878"/>
        <end position="993"/>
    </location>
</feature>
<gene>
    <name evidence="5" type="ORF">THAPSDRAFT_bd722</name>
</gene>
<feature type="compositionally biased region" description="Polar residues" evidence="1">
    <location>
        <begin position="1335"/>
        <end position="1387"/>
    </location>
</feature>
<feature type="compositionally biased region" description="Low complexity" evidence="1">
    <location>
        <begin position="1321"/>
        <end position="1334"/>
    </location>
</feature>
<feature type="transmembrane region" description="Helical" evidence="2">
    <location>
        <begin position="1650"/>
        <end position="1672"/>
    </location>
</feature>
<feature type="transmembrane region" description="Helical" evidence="2">
    <location>
        <begin position="1107"/>
        <end position="1125"/>
    </location>
</feature>
<dbReference type="Gene3D" id="1.20.1640.10">
    <property type="entry name" value="Multidrug efflux transporter AcrB transmembrane domain"/>
    <property type="match status" value="2"/>
</dbReference>
<feature type="transmembrane region" description="Helical" evidence="2">
    <location>
        <begin position="971"/>
        <end position="997"/>
    </location>
</feature>
<keyword evidence="2" id="KW-1133">Transmembrane helix</keyword>
<dbReference type="GeneID" id="7447322"/>
<dbReference type="KEGG" id="tps:THAPSDRAFT_bd722"/>
<dbReference type="Proteomes" id="UP000001449">
    <property type="component" value="Unassembled WGS sequence"/>
</dbReference>
<dbReference type="SUPFAM" id="SSF82866">
    <property type="entry name" value="Multidrug efflux transporter AcrB transmembrane domain"/>
    <property type="match status" value="2"/>
</dbReference>
<protein>
    <recommendedName>
        <fullName evidence="4">SSD domain-containing protein</fullName>
    </recommendedName>
</protein>
<organism evidence="5 6">
    <name type="scientific">Thalassiosira pseudonana</name>
    <name type="common">Marine diatom</name>
    <name type="synonym">Cyclotella nana</name>
    <dbReference type="NCBI Taxonomy" id="35128"/>
    <lineage>
        <taxon>Eukaryota</taxon>
        <taxon>Sar</taxon>
        <taxon>Stramenopiles</taxon>
        <taxon>Ochrophyta</taxon>
        <taxon>Bacillariophyta</taxon>
        <taxon>Coscinodiscophyceae</taxon>
        <taxon>Thalassiosirophycidae</taxon>
        <taxon>Thalassiosirales</taxon>
        <taxon>Thalassiosiraceae</taxon>
        <taxon>Thalassiosira</taxon>
    </lineage>
</organism>
<dbReference type="RefSeq" id="XP_002297321.1">
    <property type="nucleotide sequence ID" value="XM_002297285.1"/>
</dbReference>
<dbReference type="eggNOG" id="KOG3664">
    <property type="taxonomic scope" value="Eukaryota"/>
</dbReference>
<evidence type="ECO:0000313" key="5">
    <source>
        <dbReference type="EMBL" id="EED86392.1"/>
    </source>
</evidence>
<sequence>MRYNNIQHLFNLLLPLLLQQASANKPPQRLLNAYHSPLSSLTSPHSYYFLEFPLSGDVGNNDNEVIYTNAIDSNSVASVNKTSSSTNSPMCADGSPYSFLFRRGSDKHLDKLIVEFEGGPACWDASDESSTNGNNNNDGGLSFNPNGFNTDNTNTATNASKGCSCSAINNASHQRSPWYEYQQQGLSDTVPLGSCTGVPEGFVSRGAKLVLGDGEDVPLFLRGEENDDLLDGSGTEKKWWERLSGENTDIDDWSYILLPHCTLDWHLGRQAFGRSTGCNSDEDSGSSLGETIVLNHRGARNVQSVLDWVVAQYSPRGGLDALVTVSSGKIGGCHSTETDKVSASSVASLLFAKDASLAGIVPPSSALVIMDGASLFNENIPSNTEMVDSWHAELNSGGDLLDSVIGASVVSSKNVQIAWVASCNKNSVTNEELEWIDAMEQLSPDSFHAFMPLYTRGDHVGTCPSYAFSDESVDEGFSEFIVQMTSRMAWPSPYSESVSQQSIEAGDRNLSFLSILVILLSLFLLIWGIFFVLKLHRLKNDQKPPPSPSDLWFKALTQYPVTFFFVSLLIPIVLSYVAYAKAGYTVKVNLDFDSYLGIDTEEERVAVQYANLVKYQVDSLKLEEENCASLYTYGENITSPSNRVLEELVDPLFPLGMPPNNTHRGLQGDSIYSKPNGRTTMSIFYQNRNGGNVFTPQVLQSIRQFEQSIRDFPGFEDYCYGISECLPFDSLIPYFYPDGETLVDDIDDVLSVFLGSELVLLKMDKYFGIGSGQLASNITQTTIWFDQSKEDTTLPAFLERLHHDLLWKADHDQTYPELVFSWANSYVAKVEADDALNHDAVWSLAILCLVLAITSSAYWCEMHFMFNEFTMMHVAGLFVMLGIGADDIFLTIDTFNHTKVDCEFAKAQDGSEVCVAARSESLDDPDVIRERMISSYRIAGPMMLVSSVTTAICFFSNSFGSLIAIRDFGSYMGMVVVCNYLHVMTILPSAMLVNELYISPFERKIWRYIRGRSNDSTADRAVEPTPFDAETGVVVNQKRRSSFDLDMGSHFDLTVNATDSSLWNVGAESLSSSQRRDYAFLDHTSEMTFFDRLLVNNYAPKVHKWRLLLVLLSVIMSVVLGALAVKNFTLYNGSIMVFKEKYNLGRLQRIVDDYFDDKLVKTFNELEEDLEDIDISGLGSSSSSIGGTSGGGGGGGGDNSVSDATTDNENVVLATDTAPSSPPTIAQVPSPATPAPATPAPATPAPATPAPATPAPATPAPATPAPATPAPATPAPATPAPATPAPVASTLVSSGNNKNNNNITMTSVLQHNPSVPANQLTPSTSSPVASSGGSNNFNDGASVADNSDSAPNALSPTTSPIVSRASKNGDNSAFTVQSKSNLPTDSSPPTQKPTLLPTKAAVTCPEGLAGIYCIPSVDASEILNQKEFYKTSLVWGVKPAVKSPNVWFVEANDLASDNEEEIDISSFQDDSSIDISDPEIQEWLLKIVTMARNNEGLKLFDELTWIEALREFSESLGVGFPIPKNMFIGVIELLKVESNFFRILVKREIGTKSPGLAGGVLFTSLSVLSEVPMTVNSWNREALEQWNNFTDYVNNILPEGLPRISVQSQIFLTVHRSDATVDSTVATYFVANGLCLLVILLFTQNLMLTIMVMLTLALIFLCLCGFLFNVFLIEFGPVEALGVSIFVGLSANYSLHVAHAWHCNSIRERTAKLQRTVFITGSPIVASALSTIGGSAFLFGCRSYLLTELGILICTIIGLALFFSFVFLMAWLAMFGPVPIVRKGEDDTCLHTWDLKCAWFALHRTNGCVNAANNGDDISRPPQSQQPSQWWDDATNASF</sequence>
<evidence type="ECO:0000256" key="1">
    <source>
        <dbReference type="SAM" id="MobiDB-lite"/>
    </source>
</evidence>
<feature type="transmembrane region" description="Helical" evidence="2">
    <location>
        <begin position="510"/>
        <end position="533"/>
    </location>
</feature>
<dbReference type="PANTHER" id="PTHR46687">
    <property type="entry name" value="PROTEIN DISPATCHED HOMOLOG 3"/>
    <property type="match status" value="1"/>
</dbReference>
<evidence type="ECO:0000256" key="2">
    <source>
        <dbReference type="SAM" id="Phobius"/>
    </source>
</evidence>
<feature type="transmembrane region" description="Helical" evidence="2">
    <location>
        <begin position="1678"/>
        <end position="1695"/>
    </location>
</feature>
<name>B8LE59_THAPS</name>
<proteinExistence type="predicted"/>
<feature type="compositionally biased region" description="Low complexity" evidence="1">
    <location>
        <begin position="1177"/>
        <end position="1186"/>
    </location>
</feature>
<dbReference type="HOGENOM" id="CLU_237188_0_0_1"/>
<reference evidence="5 6" key="1">
    <citation type="journal article" date="2004" name="Science">
        <title>The genome of the diatom Thalassiosira pseudonana: ecology, evolution, and metabolism.</title>
        <authorList>
            <person name="Armbrust E.V."/>
            <person name="Berges J.A."/>
            <person name="Bowler C."/>
            <person name="Green B.R."/>
            <person name="Martinez D."/>
            <person name="Putnam N.H."/>
            <person name="Zhou S."/>
            <person name="Allen A.E."/>
            <person name="Apt K.E."/>
            <person name="Bechner M."/>
            <person name="Brzezinski M.A."/>
            <person name="Chaal B.K."/>
            <person name="Chiovitti A."/>
            <person name="Davis A.K."/>
            <person name="Demarest M.S."/>
            <person name="Detter J.C."/>
            <person name="Glavina T."/>
            <person name="Goodstein D."/>
            <person name="Hadi M.Z."/>
            <person name="Hellsten U."/>
            <person name="Hildebrand M."/>
            <person name="Jenkins B.D."/>
            <person name="Jurka J."/>
            <person name="Kapitonov V.V."/>
            <person name="Kroger N."/>
            <person name="Lau W.W."/>
            <person name="Lane T.W."/>
            <person name="Larimer F.W."/>
            <person name="Lippmeier J.C."/>
            <person name="Lucas S."/>
            <person name="Medina M."/>
            <person name="Montsant A."/>
            <person name="Obornik M."/>
            <person name="Parker M.S."/>
            <person name="Palenik B."/>
            <person name="Pazour G.J."/>
            <person name="Richardson P.M."/>
            <person name="Rynearson T.A."/>
            <person name="Saito M.A."/>
            <person name="Schwartz D.C."/>
            <person name="Thamatrakoln K."/>
            <person name="Valentin K."/>
            <person name="Vardi A."/>
            <person name="Wilkerson F.P."/>
            <person name="Rokhsar D.S."/>
        </authorList>
    </citation>
    <scope>NUCLEOTIDE SEQUENCE [LARGE SCALE GENOMIC DNA]</scope>
    <source>
        <strain evidence="5 6">CCMP1335</strain>
    </source>
</reference>
<dbReference type="OMA" id="WIDAMEQ"/>
<feature type="signal peptide" evidence="3">
    <location>
        <begin position="1"/>
        <end position="23"/>
    </location>
</feature>
<keyword evidence="2" id="KW-0472">Membrane</keyword>
<dbReference type="InterPro" id="IPR003392">
    <property type="entry name" value="PTHD_SSD"/>
</dbReference>
<feature type="transmembrane region" description="Helical" evidence="2">
    <location>
        <begin position="561"/>
        <end position="579"/>
    </location>
</feature>
<feature type="compositionally biased region" description="Pro residues" evidence="1">
    <location>
        <begin position="1231"/>
        <end position="1284"/>
    </location>
</feature>
<reference evidence="5 6" key="2">
    <citation type="journal article" date="2008" name="Nature">
        <title>The Phaeodactylum genome reveals the evolutionary history of diatom genomes.</title>
        <authorList>
            <person name="Bowler C."/>
            <person name="Allen A.E."/>
            <person name="Badger J.H."/>
            <person name="Grimwood J."/>
            <person name="Jabbari K."/>
            <person name="Kuo A."/>
            <person name="Maheswari U."/>
            <person name="Martens C."/>
            <person name="Maumus F."/>
            <person name="Otillar R.P."/>
            <person name="Rayko E."/>
            <person name="Salamov A."/>
            <person name="Vandepoele K."/>
            <person name="Beszteri B."/>
            <person name="Gruber A."/>
            <person name="Heijde M."/>
            <person name="Katinka M."/>
            <person name="Mock T."/>
            <person name="Valentin K."/>
            <person name="Verret F."/>
            <person name="Berges J.A."/>
            <person name="Brownlee C."/>
            <person name="Cadoret J.P."/>
            <person name="Chiovitti A."/>
            <person name="Choi C.J."/>
            <person name="Coesel S."/>
            <person name="De Martino A."/>
            <person name="Detter J.C."/>
            <person name="Durkin C."/>
            <person name="Falciatore A."/>
            <person name="Fournet J."/>
            <person name="Haruta M."/>
            <person name="Huysman M.J."/>
            <person name="Jenkins B.D."/>
            <person name="Jiroutova K."/>
            <person name="Jorgensen R.E."/>
            <person name="Joubert Y."/>
            <person name="Kaplan A."/>
            <person name="Kroger N."/>
            <person name="Kroth P.G."/>
            <person name="La Roche J."/>
            <person name="Lindquist E."/>
            <person name="Lommer M."/>
            <person name="Martin-Jezequel V."/>
            <person name="Lopez P.J."/>
            <person name="Lucas S."/>
            <person name="Mangogna M."/>
            <person name="McGinnis K."/>
            <person name="Medlin L.K."/>
            <person name="Montsant A."/>
            <person name="Oudot-Le Secq M.P."/>
            <person name="Napoli C."/>
            <person name="Obornik M."/>
            <person name="Parker M.S."/>
            <person name="Petit J.L."/>
            <person name="Porcel B.M."/>
            <person name="Poulsen N."/>
            <person name="Robison M."/>
            <person name="Rychlewski L."/>
            <person name="Rynearson T.A."/>
            <person name="Schmutz J."/>
            <person name="Shapiro H."/>
            <person name="Siaut M."/>
            <person name="Stanley M."/>
            <person name="Sussman M.R."/>
            <person name="Taylor A.R."/>
            <person name="Vardi A."/>
            <person name="von Dassow P."/>
            <person name="Vyverman W."/>
            <person name="Willis A."/>
            <person name="Wyrwicz L.S."/>
            <person name="Rokhsar D.S."/>
            <person name="Weissenbach J."/>
            <person name="Armbrust E.V."/>
            <person name="Green B.R."/>
            <person name="Van de Peer Y."/>
            <person name="Grigoriev I.V."/>
        </authorList>
    </citation>
    <scope>NUCLEOTIDE SEQUENCE [LARGE SCALE GENOMIC DNA]</scope>
    <source>
        <strain evidence="5 6">CCMP1335</strain>
    </source>
</reference>
<dbReference type="GO" id="GO:0005737">
    <property type="term" value="C:cytoplasm"/>
    <property type="evidence" value="ECO:0000318"/>
    <property type="project" value="GO_Central"/>
</dbReference>
<feature type="chain" id="PRO_5002877138" description="SSD domain-containing protein" evidence="3">
    <location>
        <begin position="24"/>
        <end position="1839"/>
    </location>
</feature>
<feature type="compositionally biased region" description="Polar residues" evidence="1">
    <location>
        <begin position="1303"/>
        <end position="1320"/>
    </location>
</feature>
<dbReference type="GO" id="GO:0016020">
    <property type="term" value="C:membrane"/>
    <property type="evidence" value="ECO:0007669"/>
    <property type="project" value="InterPro"/>
</dbReference>
<dbReference type="InterPro" id="IPR042480">
    <property type="entry name" value="DISP3"/>
</dbReference>
<keyword evidence="3" id="KW-0732">Signal</keyword>
<feature type="compositionally biased region" description="Low complexity" evidence="1">
    <location>
        <begin position="1820"/>
        <end position="1829"/>
    </location>
</feature>
<accession>B8LE59</accession>
<dbReference type="Pfam" id="PF02460">
    <property type="entry name" value="Patched"/>
    <property type="match status" value="1"/>
</dbReference>
<feature type="region of interest" description="Disordered" evidence="1">
    <location>
        <begin position="1177"/>
        <end position="1395"/>
    </location>
</feature>
<feature type="compositionally biased region" description="Gly residues" evidence="1">
    <location>
        <begin position="1187"/>
        <end position="1198"/>
    </location>
</feature>
<feature type="region of interest" description="Disordered" evidence="1">
    <location>
        <begin position="1815"/>
        <end position="1839"/>
    </location>
</feature>
<feature type="transmembrane region" description="Helical" evidence="2">
    <location>
        <begin position="1625"/>
        <end position="1643"/>
    </location>
</feature>
<keyword evidence="2" id="KW-0812">Transmembrane</keyword>
<dbReference type="InterPro" id="IPR000731">
    <property type="entry name" value="SSD"/>
</dbReference>
<evidence type="ECO:0000313" key="6">
    <source>
        <dbReference type="Proteomes" id="UP000001449"/>
    </source>
</evidence>
<dbReference type="PROSITE" id="PS50156">
    <property type="entry name" value="SSD"/>
    <property type="match status" value="1"/>
</dbReference>
<dbReference type="InParanoid" id="B8LE59"/>
<evidence type="ECO:0000259" key="4">
    <source>
        <dbReference type="PROSITE" id="PS50156"/>
    </source>
</evidence>
<evidence type="ECO:0000256" key="3">
    <source>
        <dbReference type="SAM" id="SignalP"/>
    </source>
</evidence>
<dbReference type="EMBL" id="DS999429">
    <property type="protein sequence ID" value="EED86392.1"/>
    <property type="molecule type" value="Genomic_DNA"/>
</dbReference>
<dbReference type="PANTHER" id="PTHR46687:SF1">
    <property type="entry name" value="PROTEIN DISPATCHED HOMOLOG 3"/>
    <property type="match status" value="1"/>
</dbReference>
<feature type="transmembrane region" description="Helical" evidence="2">
    <location>
        <begin position="938"/>
        <end position="965"/>
    </location>
</feature>